<keyword evidence="3" id="KW-1185">Reference proteome</keyword>
<organism evidence="2 3">
    <name type="scientific">Stylosanthes scabra</name>
    <dbReference type="NCBI Taxonomy" id="79078"/>
    <lineage>
        <taxon>Eukaryota</taxon>
        <taxon>Viridiplantae</taxon>
        <taxon>Streptophyta</taxon>
        <taxon>Embryophyta</taxon>
        <taxon>Tracheophyta</taxon>
        <taxon>Spermatophyta</taxon>
        <taxon>Magnoliopsida</taxon>
        <taxon>eudicotyledons</taxon>
        <taxon>Gunneridae</taxon>
        <taxon>Pentapetalae</taxon>
        <taxon>rosids</taxon>
        <taxon>fabids</taxon>
        <taxon>Fabales</taxon>
        <taxon>Fabaceae</taxon>
        <taxon>Papilionoideae</taxon>
        <taxon>50 kb inversion clade</taxon>
        <taxon>dalbergioids sensu lato</taxon>
        <taxon>Dalbergieae</taxon>
        <taxon>Pterocarpus clade</taxon>
        <taxon>Stylosanthes</taxon>
    </lineage>
</organism>
<accession>A0ABU6SH20</accession>
<feature type="compositionally biased region" description="Low complexity" evidence="1">
    <location>
        <begin position="1"/>
        <end position="26"/>
    </location>
</feature>
<evidence type="ECO:0008006" key="4">
    <source>
        <dbReference type="Google" id="ProtNLM"/>
    </source>
</evidence>
<dbReference type="Proteomes" id="UP001341840">
    <property type="component" value="Unassembled WGS sequence"/>
</dbReference>
<dbReference type="EMBL" id="JASCZI010060738">
    <property type="protein sequence ID" value="MED6135669.1"/>
    <property type="molecule type" value="Genomic_DNA"/>
</dbReference>
<protein>
    <recommendedName>
        <fullName evidence="4">Zinc finger GRF-type domain-containing protein</fullName>
    </recommendedName>
</protein>
<proteinExistence type="predicted"/>
<evidence type="ECO:0000256" key="1">
    <source>
        <dbReference type="SAM" id="MobiDB-lite"/>
    </source>
</evidence>
<dbReference type="PANTHER" id="PTHR33248">
    <property type="entry name" value="ZINC ION-BINDING PROTEIN"/>
    <property type="match status" value="1"/>
</dbReference>
<evidence type="ECO:0000313" key="3">
    <source>
        <dbReference type="Proteomes" id="UP001341840"/>
    </source>
</evidence>
<comment type="caution">
    <text evidence="2">The sequence shown here is derived from an EMBL/GenBank/DDBJ whole genome shotgun (WGS) entry which is preliminary data.</text>
</comment>
<reference evidence="2 3" key="1">
    <citation type="journal article" date="2023" name="Plants (Basel)">
        <title>Bridging the Gap: Combining Genomics and Transcriptomics Approaches to Understand Stylosanthes scabra, an Orphan Legume from the Brazilian Caatinga.</title>
        <authorList>
            <person name="Ferreira-Neto J.R.C."/>
            <person name="da Silva M.D."/>
            <person name="Binneck E."/>
            <person name="de Melo N.F."/>
            <person name="da Silva R.H."/>
            <person name="de Melo A.L.T.M."/>
            <person name="Pandolfi V."/>
            <person name="Bustamante F.O."/>
            <person name="Brasileiro-Vidal A.C."/>
            <person name="Benko-Iseppon A.M."/>
        </authorList>
    </citation>
    <scope>NUCLEOTIDE SEQUENCE [LARGE SCALE GENOMIC DNA]</scope>
    <source>
        <tissue evidence="2">Leaves</tissue>
    </source>
</reference>
<name>A0ABU6SH20_9FABA</name>
<sequence>MESAAGSSASRKRSSGTSGERSSSSTQGFFSVKVGNERDGATPKCHCGVYAVLYLSKTSNNPNILFFGCPFFKVRLNHCKYFLWLDQHAAKLGRDADPIVVKEDLDNVDDTFVE</sequence>
<feature type="region of interest" description="Disordered" evidence="1">
    <location>
        <begin position="1"/>
        <end position="29"/>
    </location>
</feature>
<evidence type="ECO:0000313" key="2">
    <source>
        <dbReference type="EMBL" id="MED6135669.1"/>
    </source>
</evidence>
<gene>
    <name evidence="2" type="ORF">PIB30_048828</name>
</gene>